<dbReference type="GO" id="GO:0005524">
    <property type="term" value="F:ATP binding"/>
    <property type="evidence" value="ECO:0007669"/>
    <property type="project" value="UniProtKB-UniRule"/>
</dbReference>
<protein>
    <submittedName>
        <fullName evidence="10">ATP-grasp domain-containing protein</fullName>
    </submittedName>
</protein>
<dbReference type="SMART" id="SM00878">
    <property type="entry name" value="Biotin_carb_C"/>
    <property type="match status" value="1"/>
</dbReference>
<dbReference type="OrthoDB" id="9760256at2"/>
<dbReference type="FunFam" id="3.40.50.20:FF:000010">
    <property type="entry name" value="Propionyl-CoA carboxylase subunit alpha"/>
    <property type="match status" value="1"/>
</dbReference>
<keyword evidence="11" id="KW-1185">Reference proteome</keyword>
<dbReference type="PANTHER" id="PTHR18866:SF126">
    <property type="entry name" value="BIOTIN CARBOXYLASE"/>
    <property type="match status" value="1"/>
</dbReference>
<dbReference type="SUPFAM" id="SSF52440">
    <property type="entry name" value="PreATP-grasp domain"/>
    <property type="match status" value="1"/>
</dbReference>
<feature type="domain" description="ATP-grasp" evidence="8">
    <location>
        <begin position="122"/>
        <end position="314"/>
    </location>
</feature>
<dbReference type="InterPro" id="IPR011053">
    <property type="entry name" value="Single_hybrid_motif"/>
</dbReference>
<dbReference type="SUPFAM" id="SSF56059">
    <property type="entry name" value="Glutathione synthetase ATP-binding domain-like"/>
    <property type="match status" value="1"/>
</dbReference>
<comment type="caution">
    <text evidence="10">The sequence shown here is derived from an EMBL/GenBank/DDBJ whole genome shotgun (WGS) entry which is preliminary data.</text>
</comment>
<evidence type="ECO:0000256" key="1">
    <source>
        <dbReference type="ARBA" id="ARBA00001953"/>
    </source>
</evidence>
<feature type="domain" description="Biotin carboxylation" evidence="9">
    <location>
        <begin position="3"/>
        <end position="441"/>
    </location>
</feature>
<gene>
    <name evidence="10" type="ORF">DX116_05580</name>
</gene>
<dbReference type="AlphaFoldDB" id="A0A371PAX3"/>
<dbReference type="CDD" id="cd06850">
    <property type="entry name" value="biotinyl_domain"/>
    <property type="match status" value="1"/>
</dbReference>
<name>A0A371PAX3_9ACTN</name>
<feature type="domain" description="Lipoyl-binding" evidence="7">
    <location>
        <begin position="544"/>
        <end position="621"/>
    </location>
</feature>
<sequence>MTTFSSVLIANRGEIARRVILACREAGLRSIAVYSDADADAPYVRLADDAVRLGPTPASESYLSVERVIAAAVESGAEAIHPGYGFLSERSELARAVVDAGLVFIGPTADVMDAMGRKDRARAIAERAGVPVTPQYAVAAVPDDAYPVLVKAAAGGGGKGMRIVREASALAEAVEAAGREAASAFGDDTLLVETYVEAGRHVEVQVFGDEHGNVVHLFERDCSVQRRHQKVVEEAPAFGLTDELRRTLHESSVALCREVGYTGAGTVEFLVADDGAGGQRAYFLEMNTRLQVEHPVTEEVTGVDLVQWQLAVAAGEQLPLTQDEITATGHAMEVRVYAEDPYTGFLPQAGHVAAVAWPEHARVETDLLGDAEVSTAYDPMLGKIVVTGVDRGDARRAMVAALDDTGIFGITTNVGFVRRLVASGEFAAGGIHTAWLDSPASAALLEPPSLPELAVTAAARLWATYDVVEADGVFGSVDGWRSGGEPAPLTVVMTDETGHRWTSRLGPDDLADGGELAIVDHDGVAIAWEGQVWALELPDPMRGGHQRGAATDADVVSPMPGTVLRVDVREGDAVSAGQTLGVVEAMKMELPLSAPYDGTVSLVGAAVGDQVPIKHVLFTVDPATTPASGA</sequence>
<dbReference type="PANTHER" id="PTHR18866">
    <property type="entry name" value="CARBOXYLASE:PYRUVATE/ACETYL-COA/PROPIONYL-COA CARBOXYLASE"/>
    <property type="match status" value="1"/>
</dbReference>
<accession>A0A371PAX3</accession>
<dbReference type="SUPFAM" id="SSF51230">
    <property type="entry name" value="Single hybrid motif"/>
    <property type="match status" value="1"/>
</dbReference>
<dbReference type="InterPro" id="IPR011054">
    <property type="entry name" value="Rudment_hybrid_motif"/>
</dbReference>
<dbReference type="PROSITE" id="PS00866">
    <property type="entry name" value="CPSASE_1"/>
    <property type="match status" value="1"/>
</dbReference>
<evidence type="ECO:0000259" key="9">
    <source>
        <dbReference type="PROSITE" id="PS50979"/>
    </source>
</evidence>
<evidence type="ECO:0000313" key="10">
    <source>
        <dbReference type="EMBL" id="REK73057.1"/>
    </source>
</evidence>
<evidence type="ECO:0000256" key="6">
    <source>
        <dbReference type="PROSITE-ProRule" id="PRU00409"/>
    </source>
</evidence>
<evidence type="ECO:0000259" key="8">
    <source>
        <dbReference type="PROSITE" id="PS50975"/>
    </source>
</evidence>
<dbReference type="Gene3D" id="2.40.50.100">
    <property type="match status" value="1"/>
</dbReference>
<dbReference type="InterPro" id="IPR011764">
    <property type="entry name" value="Biotin_carboxylation_dom"/>
</dbReference>
<evidence type="ECO:0000259" key="7">
    <source>
        <dbReference type="PROSITE" id="PS50968"/>
    </source>
</evidence>
<dbReference type="InterPro" id="IPR005479">
    <property type="entry name" value="CPAse_ATP-bd"/>
</dbReference>
<keyword evidence="2" id="KW-0436">Ligase</keyword>
<dbReference type="InterPro" id="IPR005481">
    <property type="entry name" value="BC-like_N"/>
</dbReference>
<evidence type="ECO:0000256" key="5">
    <source>
        <dbReference type="ARBA" id="ARBA00023267"/>
    </source>
</evidence>
<keyword evidence="4 6" id="KW-0067">ATP-binding</keyword>
<dbReference type="InterPro" id="IPR050856">
    <property type="entry name" value="Biotin_carboxylase_complex"/>
</dbReference>
<organism evidence="10 11">
    <name type="scientific">Aeromicrobium endophyticum</name>
    <dbReference type="NCBI Taxonomy" id="2292704"/>
    <lineage>
        <taxon>Bacteria</taxon>
        <taxon>Bacillati</taxon>
        <taxon>Actinomycetota</taxon>
        <taxon>Actinomycetes</taxon>
        <taxon>Propionibacteriales</taxon>
        <taxon>Nocardioidaceae</taxon>
        <taxon>Aeromicrobium</taxon>
    </lineage>
</organism>
<dbReference type="InterPro" id="IPR005482">
    <property type="entry name" value="Biotin_COase_C"/>
</dbReference>
<comment type="cofactor">
    <cofactor evidence="1">
        <name>biotin</name>
        <dbReference type="ChEBI" id="CHEBI:57586"/>
    </cofactor>
</comment>
<dbReference type="Pfam" id="PF00289">
    <property type="entry name" value="Biotin_carb_N"/>
    <property type="match status" value="1"/>
</dbReference>
<proteinExistence type="predicted"/>
<dbReference type="GO" id="GO:0046872">
    <property type="term" value="F:metal ion binding"/>
    <property type="evidence" value="ECO:0007669"/>
    <property type="project" value="InterPro"/>
</dbReference>
<dbReference type="Pfam" id="PF00364">
    <property type="entry name" value="Biotin_lipoyl"/>
    <property type="match status" value="1"/>
</dbReference>
<dbReference type="SUPFAM" id="SSF51246">
    <property type="entry name" value="Rudiment single hybrid motif"/>
    <property type="match status" value="1"/>
</dbReference>
<evidence type="ECO:0000256" key="4">
    <source>
        <dbReference type="ARBA" id="ARBA00022840"/>
    </source>
</evidence>
<evidence type="ECO:0000256" key="3">
    <source>
        <dbReference type="ARBA" id="ARBA00022741"/>
    </source>
</evidence>
<dbReference type="InterPro" id="IPR016185">
    <property type="entry name" value="PreATP-grasp_dom_sf"/>
</dbReference>
<keyword evidence="3 6" id="KW-0547">Nucleotide-binding</keyword>
<dbReference type="PROSITE" id="PS00867">
    <property type="entry name" value="CPSASE_2"/>
    <property type="match status" value="1"/>
</dbReference>
<reference evidence="10 11" key="1">
    <citation type="submission" date="2018-08" db="EMBL/GenBank/DDBJ databases">
        <title>Aeromicrobium sp. M2KJ-4, whole genome shotgun sequence.</title>
        <authorList>
            <person name="Tuo L."/>
        </authorList>
    </citation>
    <scope>NUCLEOTIDE SEQUENCE [LARGE SCALE GENOMIC DNA]</scope>
    <source>
        <strain evidence="10 11">M2KJ-4</strain>
    </source>
</reference>
<dbReference type="Gene3D" id="3.30.470.20">
    <property type="entry name" value="ATP-grasp fold, B domain"/>
    <property type="match status" value="1"/>
</dbReference>
<dbReference type="InterPro" id="IPR000089">
    <property type="entry name" value="Biotin_lipoyl"/>
</dbReference>
<evidence type="ECO:0000313" key="11">
    <source>
        <dbReference type="Proteomes" id="UP000265581"/>
    </source>
</evidence>
<dbReference type="Pfam" id="PF02786">
    <property type="entry name" value="CPSase_L_D2"/>
    <property type="match status" value="1"/>
</dbReference>
<dbReference type="PROSITE" id="PS50975">
    <property type="entry name" value="ATP_GRASP"/>
    <property type="match status" value="1"/>
</dbReference>
<keyword evidence="5" id="KW-0092">Biotin</keyword>
<dbReference type="Proteomes" id="UP000265581">
    <property type="component" value="Unassembled WGS sequence"/>
</dbReference>
<dbReference type="GO" id="GO:0016874">
    <property type="term" value="F:ligase activity"/>
    <property type="evidence" value="ECO:0007669"/>
    <property type="project" value="UniProtKB-KW"/>
</dbReference>
<dbReference type="InterPro" id="IPR011761">
    <property type="entry name" value="ATP-grasp"/>
</dbReference>
<dbReference type="Pfam" id="PF02785">
    <property type="entry name" value="Biotin_carb_C"/>
    <property type="match status" value="1"/>
</dbReference>
<dbReference type="PROSITE" id="PS00188">
    <property type="entry name" value="BIOTIN"/>
    <property type="match status" value="1"/>
</dbReference>
<dbReference type="RefSeq" id="WP_119703171.1">
    <property type="nucleotide sequence ID" value="NZ_JBHSOI010000001.1"/>
</dbReference>
<dbReference type="PROSITE" id="PS50979">
    <property type="entry name" value="BC"/>
    <property type="match status" value="1"/>
</dbReference>
<dbReference type="PROSITE" id="PS50968">
    <property type="entry name" value="BIOTINYL_LIPOYL"/>
    <property type="match status" value="1"/>
</dbReference>
<evidence type="ECO:0000256" key="2">
    <source>
        <dbReference type="ARBA" id="ARBA00022598"/>
    </source>
</evidence>
<dbReference type="InterPro" id="IPR001882">
    <property type="entry name" value="Biotin_BS"/>
</dbReference>
<dbReference type="EMBL" id="QUBR01000001">
    <property type="protein sequence ID" value="REK73057.1"/>
    <property type="molecule type" value="Genomic_DNA"/>
</dbReference>